<dbReference type="InterPro" id="IPR001584">
    <property type="entry name" value="Integrase_cat-core"/>
</dbReference>
<evidence type="ECO:0000259" key="1">
    <source>
        <dbReference type="PROSITE" id="PS50994"/>
    </source>
</evidence>
<feature type="domain" description="Integrase catalytic" evidence="1">
    <location>
        <begin position="297"/>
        <end position="486"/>
    </location>
</feature>
<sequence length="535" mass="61790">MGARLTSFVRSQLKIPIDSIFYWSDSKIILAWVKGAPGSWKQFVRNRVEEIHQLSEPMQWRYCPTKHNPGDLLSRGCTIKKLKEEAICWHGPSWLMKEEVMWPKQVIKRNAPKEMSLVKLLHVRLDDVARVVSLAERYGRFGRLIRVTAMCLRFVSNSRVLLQCRHFGPLTAMELRNAQMTWYRLIQAETFSSEIARLSSGQELPKTSAIFQLDPFIAEGHLVRMGGRIERSGLSYDARHPIILPHRHMVVDLLVRSEHEKQMHAGTEHTLATLRQNVWILKARTDLCRKWHRYQKKGLLKHFLFERTGVDFAGPLYVKYGKYSKKAYACLFTCMTMRAVHLELVMNMSTDQFLLALRRFVTHRERPSLMQSDNSTTFKAADKEIQRLFSGRNLDQIKEKLSPEGITWKFITERAPWTGGYWERLVRSVKMALRKVLGHALLTELEMGTVLAEHEAKDNARPLTFVGEDPKDVNVLTPFHFLIGREHQEFPEQKPTQGLPTLKQPLNYEADGSTSKDWLPISGNGGAQNTLPYCL</sequence>
<dbReference type="PANTHER" id="PTHR47331">
    <property type="entry name" value="PHD-TYPE DOMAIN-CONTAINING PROTEIN"/>
    <property type="match status" value="1"/>
</dbReference>
<dbReference type="EMBL" id="KL363304">
    <property type="protein sequence ID" value="KFD48104.1"/>
    <property type="molecule type" value="Genomic_DNA"/>
</dbReference>
<dbReference type="GO" id="GO:0015074">
    <property type="term" value="P:DNA integration"/>
    <property type="evidence" value="ECO:0007669"/>
    <property type="project" value="InterPro"/>
</dbReference>
<dbReference type="GO" id="GO:0003676">
    <property type="term" value="F:nucleic acid binding"/>
    <property type="evidence" value="ECO:0007669"/>
    <property type="project" value="InterPro"/>
</dbReference>
<dbReference type="Proteomes" id="UP000030764">
    <property type="component" value="Unassembled WGS sequence"/>
</dbReference>
<name>A0A085LT08_9BILA</name>
<dbReference type="PANTHER" id="PTHR47331:SF1">
    <property type="entry name" value="GAG-LIKE PROTEIN"/>
    <property type="match status" value="1"/>
</dbReference>
<dbReference type="SUPFAM" id="SSF53098">
    <property type="entry name" value="Ribonuclease H-like"/>
    <property type="match status" value="1"/>
</dbReference>
<dbReference type="InterPro" id="IPR036397">
    <property type="entry name" value="RNaseH_sf"/>
</dbReference>
<evidence type="ECO:0000313" key="2">
    <source>
        <dbReference type="EMBL" id="KFD48104.1"/>
    </source>
</evidence>
<dbReference type="AlphaFoldDB" id="A0A085LT08"/>
<protein>
    <recommendedName>
        <fullName evidence="1">Integrase catalytic domain-containing protein</fullName>
    </recommendedName>
</protein>
<proteinExistence type="predicted"/>
<organism evidence="2 3">
    <name type="scientific">Trichuris suis</name>
    <name type="common">pig whipworm</name>
    <dbReference type="NCBI Taxonomy" id="68888"/>
    <lineage>
        <taxon>Eukaryota</taxon>
        <taxon>Metazoa</taxon>
        <taxon>Ecdysozoa</taxon>
        <taxon>Nematoda</taxon>
        <taxon>Enoplea</taxon>
        <taxon>Dorylaimia</taxon>
        <taxon>Trichinellida</taxon>
        <taxon>Trichuridae</taxon>
        <taxon>Trichuris</taxon>
    </lineage>
</organism>
<dbReference type="PROSITE" id="PS50994">
    <property type="entry name" value="INTEGRASE"/>
    <property type="match status" value="1"/>
</dbReference>
<dbReference type="Gene3D" id="3.30.420.10">
    <property type="entry name" value="Ribonuclease H-like superfamily/Ribonuclease H"/>
    <property type="match status" value="1"/>
</dbReference>
<keyword evidence="3" id="KW-1185">Reference proteome</keyword>
<evidence type="ECO:0000313" key="3">
    <source>
        <dbReference type="Proteomes" id="UP000030764"/>
    </source>
</evidence>
<gene>
    <name evidence="2" type="ORF">M513_11047</name>
</gene>
<reference evidence="2 3" key="1">
    <citation type="journal article" date="2014" name="Nat. Genet.">
        <title>Genome and transcriptome of the porcine whipworm Trichuris suis.</title>
        <authorList>
            <person name="Jex A.R."/>
            <person name="Nejsum P."/>
            <person name="Schwarz E.M."/>
            <person name="Hu L."/>
            <person name="Young N.D."/>
            <person name="Hall R.S."/>
            <person name="Korhonen P.K."/>
            <person name="Liao S."/>
            <person name="Thamsborg S."/>
            <person name="Xia J."/>
            <person name="Xu P."/>
            <person name="Wang S."/>
            <person name="Scheerlinck J.P."/>
            <person name="Hofmann A."/>
            <person name="Sternberg P.W."/>
            <person name="Wang J."/>
            <person name="Gasser R.B."/>
        </authorList>
    </citation>
    <scope>NUCLEOTIDE SEQUENCE [LARGE SCALE GENOMIC DNA]</scope>
    <source>
        <strain evidence="2">DCEP-RM93M</strain>
    </source>
</reference>
<dbReference type="InterPro" id="IPR012337">
    <property type="entry name" value="RNaseH-like_sf"/>
</dbReference>
<accession>A0A085LT08</accession>